<reference evidence="13" key="2">
    <citation type="journal article" date="2023" name="Syst. Appl. Microbiol.">
        <title>Govania unica gen. nov., sp. nov., a rare biosphere bacterium that represents a novel family in the class Alphaproteobacteria.</title>
        <authorList>
            <person name="Vandamme P."/>
            <person name="Peeters C."/>
            <person name="Hettiarachchi A."/>
            <person name="Cnockaert M."/>
            <person name="Carlier A."/>
        </authorList>
    </citation>
    <scope>NUCLEOTIDE SEQUENCE</scope>
    <source>
        <strain evidence="13">LMG 31809</strain>
    </source>
</reference>
<feature type="transmembrane region" description="Helical" evidence="11">
    <location>
        <begin position="153"/>
        <end position="172"/>
    </location>
</feature>
<dbReference type="InterPro" id="IPR012348">
    <property type="entry name" value="RNR-like"/>
</dbReference>
<proteinExistence type="inferred from homology"/>
<comment type="similarity">
    <text evidence="2 11">Belongs to the cation transport ATPase (P-type) (TC 3.A.3) family. Type IB subfamily.</text>
</comment>
<keyword evidence="9 11" id="KW-1133">Transmembrane helix</keyword>
<dbReference type="GO" id="GO:0043682">
    <property type="term" value="F:P-type divalent copper transporter activity"/>
    <property type="evidence" value="ECO:0007669"/>
    <property type="project" value="TreeGrafter"/>
</dbReference>
<dbReference type="InterPro" id="IPR036412">
    <property type="entry name" value="HAD-like_sf"/>
</dbReference>
<dbReference type="GO" id="GO:0016887">
    <property type="term" value="F:ATP hydrolysis activity"/>
    <property type="evidence" value="ECO:0007669"/>
    <property type="project" value="InterPro"/>
</dbReference>
<dbReference type="NCBIfam" id="TIGR01525">
    <property type="entry name" value="ATPase-IB_hvy"/>
    <property type="match status" value="1"/>
</dbReference>
<dbReference type="GO" id="GO:0016491">
    <property type="term" value="F:oxidoreductase activity"/>
    <property type="evidence" value="ECO:0007669"/>
    <property type="project" value="InterPro"/>
</dbReference>
<dbReference type="Gene3D" id="3.40.1110.10">
    <property type="entry name" value="Calcium-transporting ATPase, cytoplasmic domain N"/>
    <property type="match status" value="1"/>
</dbReference>
<evidence type="ECO:0000256" key="10">
    <source>
        <dbReference type="ARBA" id="ARBA00023136"/>
    </source>
</evidence>
<evidence type="ECO:0000313" key="13">
    <source>
        <dbReference type="EMBL" id="MDA5193494.1"/>
    </source>
</evidence>
<dbReference type="Gene3D" id="2.70.150.10">
    <property type="entry name" value="Calcium-transporting ATPase, cytoplasmic transduction domain A"/>
    <property type="match status" value="1"/>
</dbReference>
<dbReference type="Pfam" id="PF19335">
    <property type="entry name" value="HMBD"/>
    <property type="match status" value="1"/>
</dbReference>
<dbReference type="PROSITE" id="PS00154">
    <property type="entry name" value="ATPASE_E1_E2"/>
    <property type="match status" value="1"/>
</dbReference>
<keyword evidence="14" id="KW-1185">Reference proteome</keyword>
<evidence type="ECO:0000256" key="2">
    <source>
        <dbReference type="ARBA" id="ARBA00006024"/>
    </source>
</evidence>
<dbReference type="InterPro" id="IPR044492">
    <property type="entry name" value="P_typ_ATPase_HD_dom"/>
</dbReference>
<name>A0A9X3TXL2_9PROT</name>
<feature type="transmembrane region" description="Helical" evidence="11">
    <location>
        <begin position="720"/>
        <end position="739"/>
    </location>
</feature>
<dbReference type="Proteomes" id="UP001141619">
    <property type="component" value="Unassembled WGS sequence"/>
</dbReference>
<keyword evidence="5 11" id="KW-0479">Metal-binding</keyword>
<dbReference type="InterPro" id="IPR023214">
    <property type="entry name" value="HAD_sf"/>
</dbReference>
<evidence type="ECO:0000313" key="14">
    <source>
        <dbReference type="Proteomes" id="UP001141619"/>
    </source>
</evidence>
<comment type="caution">
    <text evidence="13">The sequence shown here is derived from an EMBL/GenBank/DDBJ whole genome shotgun (WGS) entry which is preliminary data.</text>
</comment>
<dbReference type="SUPFAM" id="SSF81665">
    <property type="entry name" value="Calcium ATPase, transmembrane domain M"/>
    <property type="match status" value="1"/>
</dbReference>
<dbReference type="SFLD" id="SFLDG00002">
    <property type="entry name" value="C1.7:_P-type_atpase_like"/>
    <property type="match status" value="1"/>
</dbReference>
<dbReference type="GO" id="GO:0055070">
    <property type="term" value="P:copper ion homeostasis"/>
    <property type="evidence" value="ECO:0007669"/>
    <property type="project" value="TreeGrafter"/>
</dbReference>
<dbReference type="InterPro" id="IPR001757">
    <property type="entry name" value="P_typ_ATPase"/>
</dbReference>
<dbReference type="NCBIfam" id="TIGR01511">
    <property type="entry name" value="ATPase-IB1_Cu"/>
    <property type="match status" value="1"/>
</dbReference>
<feature type="transmembrane region" description="Helical" evidence="11">
    <location>
        <begin position="217"/>
        <end position="239"/>
    </location>
</feature>
<dbReference type="InterPro" id="IPR045800">
    <property type="entry name" value="HMBD"/>
</dbReference>
<keyword evidence="3 11" id="KW-1003">Cell membrane</keyword>
<evidence type="ECO:0000256" key="9">
    <source>
        <dbReference type="ARBA" id="ARBA00022989"/>
    </source>
</evidence>
<dbReference type="CDD" id="cd02094">
    <property type="entry name" value="P-type_ATPase_Cu-like"/>
    <property type="match status" value="1"/>
</dbReference>
<reference evidence="13" key="1">
    <citation type="submission" date="2022-08" db="EMBL/GenBank/DDBJ databases">
        <authorList>
            <person name="Vandamme P."/>
            <person name="Hettiarachchi A."/>
            <person name="Peeters C."/>
            <person name="Cnockaert M."/>
            <person name="Carlier A."/>
        </authorList>
    </citation>
    <scope>NUCLEOTIDE SEQUENCE</scope>
    <source>
        <strain evidence="13">LMG 31809</strain>
    </source>
</reference>
<feature type="transmembrane region" description="Helical" evidence="11">
    <location>
        <begin position="745"/>
        <end position="767"/>
    </location>
</feature>
<evidence type="ECO:0000256" key="6">
    <source>
        <dbReference type="ARBA" id="ARBA00022741"/>
    </source>
</evidence>
<evidence type="ECO:0000259" key="12">
    <source>
        <dbReference type="SMART" id="SM00746"/>
    </source>
</evidence>
<dbReference type="AlphaFoldDB" id="A0A9X3TXL2"/>
<dbReference type="SUPFAM" id="SSF56784">
    <property type="entry name" value="HAD-like"/>
    <property type="match status" value="1"/>
</dbReference>
<dbReference type="GO" id="GO:0060003">
    <property type="term" value="P:copper ion export"/>
    <property type="evidence" value="ECO:0007669"/>
    <property type="project" value="UniProtKB-ARBA"/>
</dbReference>
<dbReference type="InterPro" id="IPR007029">
    <property type="entry name" value="YHS_dom"/>
</dbReference>
<dbReference type="Gene3D" id="3.40.50.1000">
    <property type="entry name" value="HAD superfamily/HAD-like"/>
    <property type="match status" value="1"/>
</dbReference>
<feature type="transmembrane region" description="Helical" evidence="11">
    <location>
        <begin position="184"/>
        <end position="211"/>
    </location>
</feature>
<keyword evidence="8" id="KW-1278">Translocase</keyword>
<feature type="transmembrane region" description="Helical" evidence="11">
    <location>
        <begin position="404"/>
        <end position="427"/>
    </location>
</feature>
<organism evidence="13 14">
    <name type="scientific">Govanella unica</name>
    <dbReference type="NCBI Taxonomy" id="2975056"/>
    <lineage>
        <taxon>Bacteria</taxon>
        <taxon>Pseudomonadati</taxon>
        <taxon>Pseudomonadota</taxon>
        <taxon>Alphaproteobacteria</taxon>
        <taxon>Emcibacterales</taxon>
        <taxon>Govanellaceae</taxon>
        <taxon>Govanella</taxon>
    </lineage>
</organism>
<accession>A0A9X3TXL2</accession>
<dbReference type="SFLD" id="SFLDS00003">
    <property type="entry name" value="Haloacid_Dehalogenase"/>
    <property type="match status" value="1"/>
</dbReference>
<dbReference type="NCBIfam" id="TIGR01494">
    <property type="entry name" value="ATPase_P-type"/>
    <property type="match status" value="1"/>
</dbReference>
<dbReference type="InterPro" id="IPR008250">
    <property type="entry name" value="ATPase_P-typ_transduc_dom_A_sf"/>
</dbReference>
<dbReference type="InterPro" id="IPR023298">
    <property type="entry name" value="ATPase_P-typ_TM_dom_sf"/>
</dbReference>
<dbReference type="Gene3D" id="1.10.620.20">
    <property type="entry name" value="Ribonucleotide Reductase, subunit A"/>
    <property type="match status" value="1"/>
</dbReference>
<dbReference type="InterPro" id="IPR027256">
    <property type="entry name" value="P-typ_ATPase_IB"/>
</dbReference>
<evidence type="ECO:0000256" key="1">
    <source>
        <dbReference type="ARBA" id="ARBA00004651"/>
    </source>
</evidence>
<feature type="transmembrane region" description="Helical" evidence="11">
    <location>
        <begin position="121"/>
        <end position="141"/>
    </location>
</feature>
<dbReference type="Pfam" id="PF00122">
    <property type="entry name" value="E1-E2_ATPase"/>
    <property type="match status" value="1"/>
</dbReference>
<keyword evidence="4 11" id="KW-0812">Transmembrane</keyword>
<sequence length="775" mass="80277">MSQSCCSHTKTEPQGSVLDPVCGMTVDPLKTPHHAPHGGQEYHFCSAGCRTKFIANPAQYLGPKKPEPVVVPGAIYTCPMDPEVQQVGPGTCPICGMALEPMMPTADAGPNPELVDMTKRFWIAIALTLPVFILEMGAHLFDLHHLIAPATSHWIQAVLATPVVLWAGAPFFQRGWESLKSRHFNMFTLIALGTGVAWLWSMTALLAPGLFPQSIQMAGGLVPVYFEAAAVIVTLVLVGQVLELRARDRTGTAIRALLNLAPETAIRLADGGESEIPLADVVPGDLLRVRPGAKVAVDGRVTEGRSAVDESMITGESMPVTKTVGDSVIGGTINGSGSFVMTAEHVGAETMLARIVALVASAQRSRAPMQRLADRVAGFFVPVVVLVAVLAFVAWMLFGPEPRLTYAVLAAVSVVIIACPCALGLATPMSIMVGIGRGAANGVLIRDAEALERMAHVDVVIVDKTGTLTEGRPAVTAVQPVSGGDPRALLELAASVEAQSEHPIASAILRAATEQGLTLKAVSDFDSPTGRGAEATLDGRRIRIGQGRYMADHGIVTDAVTDAAAQLRGTGATVVYVAADQALLGLIAVADPVKPSSLAAVQALQAAGVHVVMATGDNLATAKAVAQTLGISDVEAEVLPADKEALVARLQSQGRVVAMCGDGVNDAPALARADVGIAMGAGTAAAIESAGVTLVKGDLGGLLKARKLSRATVANIKGNLTFAFLYNALGVPVAAGVLYPVFGILLSPMLAAAAMSLSSVSVIANALRLRAVRLD</sequence>
<feature type="domain" description="TRASH" evidence="12">
    <location>
        <begin position="19"/>
        <end position="57"/>
    </location>
</feature>
<dbReference type="GO" id="GO:0005886">
    <property type="term" value="C:plasma membrane"/>
    <property type="evidence" value="ECO:0007669"/>
    <property type="project" value="UniProtKB-SubCell"/>
</dbReference>
<evidence type="ECO:0000256" key="7">
    <source>
        <dbReference type="ARBA" id="ARBA00022840"/>
    </source>
</evidence>
<dbReference type="PRINTS" id="PR00943">
    <property type="entry name" value="CUATPASE"/>
</dbReference>
<evidence type="ECO:0000256" key="11">
    <source>
        <dbReference type="RuleBase" id="RU362081"/>
    </source>
</evidence>
<dbReference type="EMBL" id="JANWOI010000002">
    <property type="protein sequence ID" value="MDA5193494.1"/>
    <property type="molecule type" value="Genomic_DNA"/>
</dbReference>
<protein>
    <submittedName>
        <fullName evidence="13">Heavy metal translocating P-type ATPase</fullName>
    </submittedName>
</protein>
<evidence type="ECO:0000256" key="4">
    <source>
        <dbReference type="ARBA" id="ARBA00022692"/>
    </source>
</evidence>
<dbReference type="Pfam" id="PF04945">
    <property type="entry name" value="YHS"/>
    <property type="match status" value="1"/>
</dbReference>
<dbReference type="InterPro" id="IPR018303">
    <property type="entry name" value="ATPase_P-typ_P_site"/>
</dbReference>
<dbReference type="Pfam" id="PF00702">
    <property type="entry name" value="Hydrolase"/>
    <property type="match status" value="1"/>
</dbReference>
<evidence type="ECO:0000256" key="5">
    <source>
        <dbReference type="ARBA" id="ARBA00022723"/>
    </source>
</evidence>
<keyword evidence="10 11" id="KW-0472">Membrane</keyword>
<dbReference type="InterPro" id="IPR011017">
    <property type="entry name" value="TRASH_dom"/>
</dbReference>
<dbReference type="PRINTS" id="PR00119">
    <property type="entry name" value="CATATPASE"/>
</dbReference>
<dbReference type="InterPro" id="IPR009078">
    <property type="entry name" value="Ferritin-like_SF"/>
</dbReference>
<dbReference type="SFLD" id="SFLDF00027">
    <property type="entry name" value="p-type_atpase"/>
    <property type="match status" value="1"/>
</dbReference>
<dbReference type="SUPFAM" id="SSF81653">
    <property type="entry name" value="Calcium ATPase, transduction domain A"/>
    <property type="match status" value="1"/>
</dbReference>
<feature type="transmembrane region" description="Helical" evidence="11">
    <location>
        <begin position="376"/>
        <end position="398"/>
    </location>
</feature>
<comment type="subcellular location">
    <subcellularLocation>
        <location evidence="1">Cell membrane</location>
        <topology evidence="1">Multi-pass membrane protein</topology>
    </subcellularLocation>
</comment>
<dbReference type="InterPro" id="IPR059000">
    <property type="entry name" value="ATPase_P-type_domA"/>
</dbReference>
<dbReference type="SMART" id="SM00746">
    <property type="entry name" value="TRASH"/>
    <property type="match status" value="1"/>
</dbReference>
<dbReference type="PANTHER" id="PTHR43520">
    <property type="entry name" value="ATP7, ISOFORM B"/>
    <property type="match status" value="1"/>
</dbReference>
<keyword evidence="6 11" id="KW-0547">Nucleotide-binding</keyword>
<dbReference type="FunFam" id="2.70.150.10:FF:000020">
    <property type="entry name" value="Copper-exporting P-type ATPase A"/>
    <property type="match status" value="1"/>
</dbReference>
<dbReference type="InterPro" id="IPR023299">
    <property type="entry name" value="ATPase_P-typ_cyto_dom_N"/>
</dbReference>
<keyword evidence="7 11" id="KW-0067">ATP-binding</keyword>
<dbReference type="SUPFAM" id="SSF47240">
    <property type="entry name" value="Ferritin-like"/>
    <property type="match status" value="1"/>
</dbReference>
<dbReference type="GO" id="GO:0005524">
    <property type="term" value="F:ATP binding"/>
    <property type="evidence" value="ECO:0007669"/>
    <property type="project" value="UniProtKB-UniRule"/>
</dbReference>
<dbReference type="GO" id="GO:0005507">
    <property type="term" value="F:copper ion binding"/>
    <property type="evidence" value="ECO:0007669"/>
    <property type="project" value="TreeGrafter"/>
</dbReference>
<dbReference type="PANTHER" id="PTHR43520:SF8">
    <property type="entry name" value="P-TYPE CU(+) TRANSPORTER"/>
    <property type="match status" value="1"/>
</dbReference>
<evidence type="ECO:0000256" key="8">
    <source>
        <dbReference type="ARBA" id="ARBA00022967"/>
    </source>
</evidence>
<evidence type="ECO:0000256" key="3">
    <source>
        <dbReference type="ARBA" id="ARBA00022475"/>
    </source>
</evidence>
<dbReference type="RefSeq" id="WP_274943196.1">
    <property type="nucleotide sequence ID" value="NZ_JANWOI010000002.1"/>
</dbReference>
<gene>
    <name evidence="13" type="ORF">NYP16_05945</name>
</gene>